<dbReference type="PhylomeDB" id="Q82S17"/>
<evidence type="ECO:0000256" key="1">
    <source>
        <dbReference type="ARBA" id="ARBA00022723"/>
    </source>
</evidence>
<dbReference type="SFLD" id="SFLDS00003">
    <property type="entry name" value="Haloacid_Dehalogenase"/>
    <property type="match status" value="1"/>
</dbReference>
<keyword evidence="1" id="KW-0479">Metal-binding</keyword>
<dbReference type="KEGG" id="neu:NE2546"/>
<dbReference type="Gene3D" id="3.40.50.1000">
    <property type="entry name" value="HAD superfamily/HAD-like"/>
    <property type="match status" value="1"/>
</dbReference>
<dbReference type="HOGENOM" id="CLU_045011_19_1_4"/>
<dbReference type="SFLD" id="SFLDG01129">
    <property type="entry name" value="C1.5:_HAD__Beta-PGM__Phosphata"/>
    <property type="match status" value="1"/>
</dbReference>
<dbReference type="STRING" id="228410.NE2546"/>
<dbReference type="GeneID" id="87105674"/>
<dbReference type="InterPro" id="IPR023198">
    <property type="entry name" value="PGP-like_dom2"/>
</dbReference>
<evidence type="ECO:0000313" key="6">
    <source>
        <dbReference type="Proteomes" id="UP000001416"/>
    </source>
</evidence>
<dbReference type="RefSeq" id="WP_011112999.1">
    <property type="nucleotide sequence ID" value="NC_004757.1"/>
</dbReference>
<evidence type="ECO:0000256" key="4">
    <source>
        <dbReference type="ARBA" id="ARBA00023277"/>
    </source>
</evidence>
<name>Q82S17_NITEU</name>
<dbReference type="GO" id="GO:0008967">
    <property type="term" value="F:phosphoglycolate phosphatase activity"/>
    <property type="evidence" value="ECO:0007669"/>
    <property type="project" value="UniProtKB-EC"/>
</dbReference>
<keyword evidence="4" id="KW-0119">Carbohydrate metabolism</keyword>
<accession>Q82S17</accession>
<dbReference type="Proteomes" id="UP000001416">
    <property type="component" value="Chromosome"/>
</dbReference>
<dbReference type="InterPro" id="IPR041492">
    <property type="entry name" value="HAD_2"/>
</dbReference>
<sequence length="215" mass="23648">MIEAVLFDFDGTLADTAPDLGRALNRQRTARNQPPLPIELIRTEASAGARGLLSLGFDLKPGDPEYQAMREEFLSFYTEQLCQDTCLFPGITELLEQLDSRAIPWGIVTNKPAKFTGPLMHLLGLHHRAACIISGDDTPYSKPHPEPLLTACRQINMAPDHCIYLGDDIRDVQASLAAGVKPIVALYGYLGNCAPPETWGAAELIDHPRDLLHHI</sequence>
<keyword evidence="3" id="KW-0460">Magnesium</keyword>
<keyword evidence="6" id="KW-1185">Reference proteome</keyword>
<dbReference type="InterPro" id="IPR036412">
    <property type="entry name" value="HAD-like_sf"/>
</dbReference>
<dbReference type="NCBIfam" id="TIGR01549">
    <property type="entry name" value="HAD-SF-IA-v1"/>
    <property type="match status" value="1"/>
</dbReference>
<keyword evidence="2 5" id="KW-0378">Hydrolase</keyword>
<dbReference type="GO" id="GO:0046872">
    <property type="term" value="F:metal ion binding"/>
    <property type="evidence" value="ECO:0007669"/>
    <property type="project" value="UniProtKB-KW"/>
</dbReference>
<evidence type="ECO:0000256" key="3">
    <source>
        <dbReference type="ARBA" id="ARBA00022842"/>
    </source>
</evidence>
<dbReference type="GO" id="GO:0005829">
    <property type="term" value="C:cytosol"/>
    <property type="evidence" value="ECO:0007669"/>
    <property type="project" value="TreeGrafter"/>
</dbReference>
<reference evidence="5 6" key="1">
    <citation type="journal article" date="2003" name="J. Bacteriol.">
        <title>Complete genome sequence of the ammonia-oxidizing bacterium and obligate chemolithoautotroph Nitrosomonas europaea.</title>
        <authorList>
            <person name="Chain P."/>
            <person name="Lamerdin J."/>
            <person name="Larimer F."/>
            <person name="Regala W."/>
            <person name="Land M."/>
            <person name="Hauser L."/>
            <person name="Hooper A."/>
            <person name="Klotz M."/>
            <person name="Norton J."/>
            <person name="Sayavedra-Soto L."/>
            <person name="Arciero D."/>
            <person name="Hommes N."/>
            <person name="Whittaker M."/>
            <person name="Arp D."/>
        </authorList>
    </citation>
    <scope>NUCLEOTIDE SEQUENCE [LARGE SCALE GENOMIC DNA]</scope>
    <source>
        <strain evidence="6">ATCC 19718 / CIP 103999 / KCTC 2705 / NBRC 14298</strain>
    </source>
</reference>
<gene>
    <name evidence="5" type="ordered locus">NE2546</name>
</gene>
<dbReference type="PANTHER" id="PTHR43434">
    <property type="entry name" value="PHOSPHOGLYCOLATE PHOSPHATASE"/>
    <property type="match status" value="1"/>
</dbReference>
<organism evidence="5 6">
    <name type="scientific">Nitrosomonas europaea (strain ATCC 19718 / CIP 103999 / KCTC 2705 / NBRC 14298)</name>
    <dbReference type="NCBI Taxonomy" id="228410"/>
    <lineage>
        <taxon>Bacteria</taxon>
        <taxon>Pseudomonadati</taxon>
        <taxon>Pseudomonadota</taxon>
        <taxon>Betaproteobacteria</taxon>
        <taxon>Nitrosomonadales</taxon>
        <taxon>Nitrosomonadaceae</taxon>
        <taxon>Nitrosomonas</taxon>
    </lineage>
</organism>
<dbReference type="EMBL" id="AL954747">
    <property type="protein sequence ID" value="CAD86458.1"/>
    <property type="molecule type" value="Genomic_DNA"/>
</dbReference>
<dbReference type="InterPro" id="IPR006439">
    <property type="entry name" value="HAD-SF_hydro_IA"/>
</dbReference>
<proteinExistence type="predicted"/>
<dbReference type="GO" id="GO:0006281">
    <property type="term" value="P:DNA repair"/>
    <property type="evidence" value="ECO:0007669"/>
    <property type="project" value="TreeGrafter"/>
</dbReference>
<evidence type="ECO:0000256" key="2">
    <source>
        <dbReference type="ARBA" id="ARBA00022801"/>
    </source>
</evidence>
<evidence type="ECO:0000313" key="5">
    <source>
        <dbReference type="EMBL" id="CAD86458.1"/>
    </source>
</evidence>
<dbReference type="InterPro" id="IPR023214">
    <property type="entry name" value="HAD_sf"/>
</dbReference>
<dbReference type="InterPro" id="IPR050155">
    <property type="entry name" value="HAD-like_hydrolase_sf"/>
</dbReference>
<protein>
    <submittedName>
        <fullName evidence="5">Haloacid dehalogenase/epoxide hydrolase family</fullName>
        <ecNumber evidence="5">3.1.3.18</ecNumber>
    </submittedName>
</protein>
<dbReference type="EC" id="3.1.3.18" evidence="5"/>
<dbReference type="OrthoDB" id="9776368at2"/>
<dbReference type="Gene3D" id="1.10.150.240">
    <property type="entry name" value="Putative phosphatase, domain 2"/>
    <property type="match status" value="1"/>
</dbReference>
<dbReference type="eggNOG" id="COG0546">
    <property type="taxonomic scope" value="Bacteria"/>
</dbReference>
<dbReference type="AlphaFoldDB" id="Q82S17"/>
<dbReference type="SUPFAM" id="SSF56784">
    <property type="entry name" value="HAD-like"/>
    <property type="match status" value="1"/>
</dbReference>
<dbReference type="Pfam" id="PF13419">
    <property type="entry name" value="HAD_2"/>
    <property type="match status" value="1"/>
</dbReference>
<dbReference type="PANTHER" id="PTHR43434:SF23">
    <property type="entry name" value="PHOSPHOGLYCOLATE PHOSPHATASE"/>
    <property type="match status" value="1"/>
</dbReference>